<keyword evidence="2" id="KW-0732">Signal</keyword>
<reference evidence="3" key="1">
    <citation type="submission" date="2021-05" db="EMBL/GenBank/DDBJ databases">
        <authorList>
            <person name="Alioto T."/>
            <person name="Alioto T."/>
            <person name="Gomez Garrido J."/>
        </authorList>
    </citation>
    <scope>NUCLEOTIDE SEQUENCE</scope>
</reference>
<dbReference type="AlphaFoldDB" id="A0A8D8AWT5"/>
<protein>
    <submittedName>
        <fullName evidence="3">(northern house mosquito) hypothetical protein</fullName>
    </submittedName>
</protein>
<evidence type="ECO:0000256" key="1">
    <source>
        <dbReference type="SAM" id="Phobius"/>
    </source>
</evidence>
<accession>A0A8D8AWT5</accession>
<evidence type="ECO:0000313" key="3">
    <source>
        <dbReference type="EMBL" id="CAG6463105.1"/>
    </source>
</evidence>
<evidence type="ECO:0000256" key="2">
    <source>
        <dbReference type="SAM" id="SignalP"/>
    </source>
</evidence>
<sequence length="104" mass="11559">MHLLLLLTRLLHRLWLLQCFRPGFPPRSVVGVVLLSLFLLLFFLLLSFLLVSVIVLVLGVLFTVVCKARPRLVHGNDEVGRLARLLVVVITAGNIALHCGGRGR</sequence>
<dbReference type="EMBL" id="HBUE01047336">
    <property type="protein sequence ID" value="CAG6463105.1"/>
    <property type="molecule type" value="Transcribed_RNA"/>
</dbReference>
<keyword evidence="1" id="KW-0472">Membrane</keyword>
<feature type="signal peptide" evidence="2">
    <location>
        <begin position="1"/>
        <end position="19"/>
    </location>
</feature>
<name>A0A8D8AWT5_CULPI</name>
<keyword evidence="1" id="KW-0812">Transmembrane</keyword>
<keyword evidence="1" id="KW-1133">Transmembrane helix</keyword>
<feature type="transmembrane region" description="Helical" evidence="1">
    <location>
        <begin position="29"/>
        <end position="62"/>
    </location>
</feature>
<feature type="chain" id="PRO_5034105581" evidence="2">
    <location>
        <begin position="20"/>
        <end position="104"/>
    </location>
</feature>
<proteinExistence type="predicted"/>
<organism evidence="3">
    <name type="scientific">Culex pipiens</name>
    <name type="common">House mosquito</name>
    <dbReference type="NCBI Taxonomy" id="7175"/>
    <lineage>
        <taxon>Eukaryota</taxon>
        <taxon>Metazoa</taxon>
        <taxon>Ecdysozoa</taxon>
        <taxon>Arthropoda</taxon>
        <taxon>Hexapoda</taxon>
        <taxon>Insecta</taxon>
        <taxon>Pterygota</taxon>
        <taxon>Neoptera</taxon>
        <taxon>Endopterygota</taxon>
        <taxon>Diptera</taxon>
        <taxon>Nematocera</taxon>
        <taxon>Culicoidea</taxon>
        <taxon>Culicidae</taxon>
        <taxon>Culicinae</taxon>
        <taxon>Culicini</taxon>
        <taxon>Culex</taxon>
        <taxon>Culex</taxon>
    </lineage>
</organism>